<keyword evidence="3" id="KW-1185">Reference proteome</keyword>
<gene>
    <name evidence="2" type="ORF">E2C01_064771</name>
</gene>
<proteinExistence type="predicted"/>
<dbReference type="AlphaFoldDB" id="A0A5B7HCQ0"/>
<protein>
    <submittedName>
        <fullName evidence="2">Uncharacterized protein</fullName>
    </submittedName>
</protein>
<accession>A0A5B7HCQ0</accession>
<evidence type="ECO:0000313" key="3">
    <source>
        <dbReference type="Proteomes" id="UP000324222"/>
    </source>
</evidence>
<feature type="region of interest" description="Disordered" evidence="1">
    <location>
        <begin position="1"/>
        <end position="22"/>
    </location>
</feature>
<evidence type="ECO:0000313" key="2">
    <source>
        <dbReference type="EMBL" id="MPC70521.1"/>
    </source>
</evidence>
<dbReference type="EMBL" id="VSRR010031262">
    <property type="protein sequence ID" value="MPC70521.1"/>
    <property type="molecule type" value="Genomic_DNA"/>
</dbReference>
<organism evidence="2 3">
    <name type="scientific">Portunus trituberculatus</name>
    <name type="common">Swimming crab</name>
    <name type="synonym">Neptunus trituberculatus</name>
    <dbReference type="NCBI Taxonomy" id="210409"/>
    <lineage>
        <taxon>Eukaryota</taxon>
        <taxon>Metazoa</taxon>
        <taxon>Ecdysozoa</taxon>
        <taxon>Arthropoda</taxon>
        <taxon>Crustacea</taxon>
        <taxon>Multicrustacea</taxon>
        <taxon>Malacostraca</taxon>
        <taxon>Eumalacostraca</taxon>
        <taxon>Eucarida</taxon>
        <taxon>Decapoda</taxon>
        <taxon>Pleocyemata</taxon>
        <taxon>Brachyura</taxon>
        <taxon>Eubrachyura</taxon>
        <taxon>Portunoidea</taxon>
        <taxon>Portunidae</taxon>
        <taxon>Portuninae</taxon>
        <taxon>Portunus</taxon>
    </lineage>
</organism>
<sequence length="155" mass="16624">MNMEPRHELKGPGPPQGVQLALPSSGPPRLFATASTSRCKTCGNVWRGGVAVRAVVRLACEVTLHQPPSFPLPFGQTNAGSQILTRIITTKSSFYITFFISLTHLKVSSPTSPVYQQPYFPIPALSFSRTLPQPAPACPTSPFSPAVLGNLSPPR</sequence>
<feature type="compositionally biased region" description="Basic and acidic residues" evidence="1">
    <location>
        <begin position="1"/>
        <end position="10"/>
    </location>
</feature>
<evidence type="ECO:0000256" key="1">
    <source>
        <dbReference type="SAM" id="MobiDB-lite"/>
    </source>
</evidence>
<reference evidence="2 3" key="1">
    <citation type="submission" date="2019-05" db="EMBL/GenBank/DDBJ databases">
        <title>Another draft genome of Portunus trituberculatus and its Hox gene families provides insights of decapod evolution.</title>
        <authorList>
            <person name="Jeong J.-H."/>
            <person name="Song I."/>
            <person name="Kim S."/>
            <person name="Choi T."/>
            <person name="Kim D."/>
            <person name="Ryu S."/>
            <person name="Kim W."/>
        </authorList>
    </citation>
    <scope>NUCLEOTIDE SEQUENCE [LARGE SCALE GENOMIC DNA]</scope>
    <source>
        <tissue evidence="2">Muscle</tissue>
    </source>
</reference>
<name>A0A5B7HCQ0_PORTR</name>
<dbReference type="Proteomes" id="UP000324222">
    <property type="component" value="Unassembled WGS sequence"/>
</dbReference>
<comment type="caution">
    <text evidence="2">The sequence shown here is derived from an EMBL/GenBank/DDBJ whole genome shotgun (WGS) entry which is preliminary data.</text>
</comment>